<dbReference type="InterPro" id="IPR051806">
    <property type="entry name" value="HAD-like_SPP"/>
</dbReference>
<evidence type="ECO:0000313" key="3">
    <source>
        <dbReference type="Proteomes" id="UP001189429"/>
    </source>
</evidence>
<name>A0ABN9U5J2_9DINO</name>
<dbReference type="PANTHER" id="PTHR43481:SF4">
    <property type="entry name" value="GLYCEROL-1-PHOSPHATE PHOSPHOHYDROLASE 1-RELATED"/>
    <property type="match status" value="1"/>
</dbReference>
<comment type="caution">
    <text evidence="2">The sequence shown here is derived from an EMBL/GenBank/DDBJ whole genome shotgun (WGS) entry which is preliminary data.</text>
</comment>
<evidence type="ECO:0000256" key="1">
    <source>
        <dbReference type="SAM" id="MobiDB-lite"/>
    </source>
</evidence>
<dbReference type="InterPro" id="IPR036412">
    <property type="entry name" value="HAD-like_sf"/>
</dbReference>
<dbReference type="Pfam" id="PF00702">
    <property type="entry name" value="Hydrolase"/>
    <property type="match status" value="1"/>
</dbReference>
<dbReference type="Proteomes" id="UP001189429">
    <property type="component" value="Unassembled WGS sequence"/>
</dbReference>
<dbReference type="Gene3D" id="3.40.50.1000">
    <property type="entry name" value="HAD superfamily/HAD-like"/>
    <property type="match status" value="1"/>
</dbReference>
<dbReference type="CDD" id="cd07505">
    <property type="entry name" value="HAD_BPGM-like"/>
    <property type="match status" value="1"/>
</dbReference>
<dbReference type="SFLD" id="SFLDG01129">
    <property type="entry name" value="C1.5:_HAD__Beta-PGM__Phosphata"/>
    <property type="match status" value="1"/>
</dbReference>
<reference evidence="2" key="1">
    <citation type="submission" date="2023-10" db="EMBL/GenBank/DDBJ databases">
        <authorList>
            <person name="Chen Y."/>
            <person name="Shah S."/>
            <person name="Dougan E. K."/>
            <person name="Thang M."/>
            <person name="Chan C."/>
        </authorList>
    </citation>
    <scope>NUCLEOTIDE SEQUENCE [LARGE SCALE GENOMIC DNA]</scope>
</reference>
<evidence type="ECO:0000313" key="2">
    <source>
        <dbReference type="EMBL" id="CAK0853653.1"/>
    </source>
</evidence>
<dbReference type="SFLD" id="SFLDS00003">
    <property type="entry name" value="Haloacid_Dehalogenase"/>
    <property type="match status" value="1"/>
</dbReference>
<protein>
    <submittedName>
        <fullName evidence="2">Uncharacterized protein</fullName>
    </submittedName>
</protein>
<keyword evidence="3" id="KW-1185">Reference proteome</keyword>
<dbReference type="InterPro" id="IPR023198">
    <property type="entry name" value="PGP-like_dom2"/>
</dbReference>
<dbReference type="PANTHER" id="PTHR43481">
    <property type="entry name" value="FRUCTOSE-1-PHOSPHATE PHOSPHATASE"/>
    <property type="match status" value="1"/>
</dbReference>
<feature type="region of interest" description="Disordered" evidence="1">
    <location>
        <begin position="230"/>
        <end position="259"/>
    </location>
</feature>
<gene>
    <name evidence="2" type="ORF">PCOR1329_LOCUS45043</name>
</gene>
<feature type="compositionally biased region" description="Low complexity" evidence="1">
    <location>
        <begin position="239"/>
        <end position="259"/>
    </location>
</feature>
<sequence>MSVIGGRTVPEGKLQGALFDVDGTLVDTMTRWIPSWNDAGKQFGLTMSEDDFWAMAGWPVPEMVKQLVRNQKGEEATDEFVEEFLKAKMLAHRAREAQDGTPPPIAPVVELARAHVKAGVPIAAATSGLRDAVEHHLGANGLLELFPPERIVCAADLPPGRGKPKPDIFLRAAELLGAAPELCVVYEDAESGLQAGWEAGCQVVDVRDLPGYPLSRGLAAAMGKQRAERAWLQQPTGSAAGPAAPAEQPLADAARAGPA</sequence>
<dbReference type="SUPFAM" id="SSF56784">
    <property type="entry name" value="HAD-like"/>
    <property type="match status" value="1"/>
</dbReference>
<dbReference type="Gene3D" id="1.10.150.240">
    <property type="entry name" value="Putative phosphatase, domain 2"/>
    <property type="match status" value="1"/>
</dbReference>
<dbReference type="InterPro" id="IPR023214">
    <property type="entry name" value="HAD_sf"/>
</dbReference>
<organism evidence="2 3">
    <name type="scientific">Prorocentrum cordatum</name>
    <dbReference type="NCBI Taxonomy" id="2364126"/>
    <lineage>
        <taxon>Eukaryota</taxon>
        <taxon>Sar</taxon>
        <taxon>Alveolata</taxon>
        <taxon>Dinophyceae</taxon>
        <taxon>Prorocentrales</taxon>
        <taxon>Prorocentraceae</taxon>
        <taxon>Prorocentrum</taxon>
    </lineage>
</organism>
<proteinExistence type="predicted"/>
<dbReference type="EMBL" id="CAUYUJ010015414">
    <property type="protein sequence ID" value="CAK0853653.1"/>
    <property type="molecule type" value="Genomic_DNA"/>
</dbReference>
<accession>A0ABN9U5J2</accession>
<dbReference type="NCBIfam" id="TIGR01509">
    <property type="entry name" value="HAD-SF-IA-v3"/>
    <property type="match status" value="1"/>
</dbReference>
<dbReference type="InterPro" id="IPR006439">
    <property type="entry name" value="HAD-SF_hydro_IA"/>
</dbReference>